<evidence type="ECO:0000313" key="6">
    <source>
        <dbReference type="Proteomes" id="UP001412067"/>
    </source>
</evidence>
<evidence type="ECO:0000313" key="5">
    <source>
        <dbReference type="EMBL" id="KAK8967449.1"/>
    </source>
</evidence>
<feature type="compositionally biased region" description="Polar residues" evidence="4">
    <location>
        <begin position="343"/>
        <end position="354"/>
    </location>
</feature>
<evidence type="ECO:0000256" key="1">
    <source>
        <dbReference type="ARBA" id="ARBA00022490"/>
    </source>
</evidence>
<evidence type="ECO:0008006" key="7">
    <source>
        <dbReference type="Google" id="ProtNLM"/>
    </source>
</evidence>
<dbReference type="Pfam" id="PF02527">
    <property type="entry name" value="GidB"/>
    <property type="match status" value="1"/>
</dbReference>
<proteinExistence type="inferred from homology"/>
<reference evidence="5 6" key="1">
    <citation type="journal article" date="2022" name="Nat. Plants">
        <title>Genomes of leafy and leafless Platanthera orchids illuminate the evolution of mycoheterotrophy.</title>
        <authorList>
            <person name="Li M.H."/>
            <person name="Liu K.W."/>
            <person name="Li Z."/>
            <person name="Lu H.C."/>
            <person name="Ye Q.L."/>
            <person name="Zhang D."/>
            <person name="Wang J.Y."/>
            <person name="Li Y.F."/>
            <person name="Zhong Z.M."/>
            <person name="Liu X."/>
            <person name="Yu X."/>
            <person name="Liu D.K."/>
            <person name="Tu X.D."/>
            <person name="Liu B."/>
            <person name="Hao Y."/>
            <person name="Liao X.Y."/>
            <person name="Jiang Y.T."/>
            <person name="Sun W.H."/>
            <person name="Chen J."/>
            <person name="Chen Y.Q."/>
            <person name="Ai Y."/>
            <person name="Zhai J.W."/>
            <person name="Wu S.S."/>
            <person name="Zhou Z."/>
            <person name="Hsiao Y.Y."/>
            <person name="Wu W.L."/>
            <person name="Chen Y.Y."/>
            <person name="Lin Y.F."/>
            <person name="Hsu J.L."/>
            <person name="Li C.Y."/>
            <person name="Wang Z.W."/>
            <person name="Zhao X."/>
            <person name="Zhong W.Y."/>
            <person name="Ma X.K."/>
            <person name="Ma L."/>
            <person name="Huang J."/>
            <person name="Chen G.Z."/>
            <person name="Huang M.Z."/>
            <person name="Huang L."/>
            <person name="Peng D.H."/>
            <person name="Luo Y.B."/>
            <person name="Zou S.Q."/>
            <person name="Chen S.P."/>
            <person name="Lan S."/>
            <person name="Tsai W.C."/>
            <person name="Van de Peer Y."/>
            <person name="Liu Z.J."/>
        </authorList>
    </citation>
    <scope>NUCLEOTIDE SEQUENCE [LARGE SCALE GENOMIC DNA]</scope>
    <source>
        <strain evidence="5">Lor288</strain>
    </source>
</reference>
<comment type="caution">
    <text evidence="5">The sequence shown here is derived from an EMBL/GenBank/DDBJ whole genome shotgun (WGS) entry which is preliminary data.</text>
</comment>
<dbReference type="HAMAP" id="MF_00074">
    <property type="entry name" value="16SrRNA_methyltr_G"/>
    <property type="match status" value="1"/>
</dbReference>
<name>A0ABR2MUU6_9ASPA</name>
<accession>A0ABR2MUU6</accession>
<dbReference type="CDD" id="cd02440">
    <property type="entry name" value="AdoMet_MTases"/>
    <property type="match status" value="1"/>
</dbReference>
<protein>
    <recommendedName>
        <fullName evidence="7">Ribosomal RNA small subunit methyltransferase G</fullName>
    </recommendedName>
</protein>
<evidence type="ECO:0000256" key="2">
    <source>
        <dbReference type="ARBA" id="ARBA00022552"/>
    </source>
</evidence>
<evidence type="ECO:0000256" key="3">
    <source>
        <dbReference type="ARBA" id="ARBA00022679"/>
    </source>
</evidence>
<feature type="region of interest" description="Disordered" evidence="4">
    <location>
        <begin position="337"/>
        <end position="359"/>
    </location>
</feature>
<gene>
    <name evidence="5" type="ORF">KSP40_PGU010182</name>
</gene>
<keyword evidence="6" id="KW-1185">Reference proteome</keyword>
<dbReference type="PANTHER" id="PTHR31760">
    <property type="entry name" value="S-ADENOSYL-L-METHIONINE-DEPENDENT METHYLTRANSFERASES SUPERFAMILY PROTEIN"/>
    <property type="match status" value="1"/>
</dbReference>
<dbReference type="Proteomes" id="UP001412067">
    <property type="component" value="Unassembled WGS sequence"/>
</dbReference>
<organism evidence="5 6">
    <name type="scientific">Platanthera guangdongensis</name>
    <dbReference type="NCBI Taxonomy" id="2320717"/>
    <lineage>
        <taxon>Eukaryota</taxon>
        <taxon>Viridiplantae</taxon>
        <taxon>Streptophyta</taxon>
        <taxon>Embryophyta</taxon>
        <taxon>Tracheophyta</taxon>
        <taxon>Spermatophyta</taxon>
        <taxon>Magnoliopsida</taxon>
        <taxon>Liliopsida</taxon>
        <taxon>Asparagales</taxon>
        <taxon>Orchidaceae</taxon>
        <taxon>Orchidoideae</taxon>
        <taxon>Orchideae</taxon>
        <taxon>Orchidinae</taxon>
        <taxon>Platanthera</taxon>
    </lineage>
</organism>
<dbReference type="NCBIfam" id="TIGR00138">
    <property type="entry name" value="rsmG_gidB"/>
    <property type="match status" value="1"/>
</dbReference>
<dbReference type="InterPro" id="IPR003682">
    <property type="entry name" value="rRNA_ssu_MeTfrase_G"/>
</dbReference>
<keyword evidence="2" id="KW-0698">rRNA processing</keyword>
<dbReference type="InterPro" id="IPR029063">
    <property type="entry name" value="SAM-dependent_MTases_sf"/>
</dbReference>
<keyword evidence="3" id="KW-0808">Transferase</keyword>
<evidence type="ECO:0000256" key="4">
    <source>
        <dbReference type="SAM" id="MobiDB-lite"/>
    </source>
</evidence>
<dbReference type="EMBL" id="JBBWWR010000005">
    <property type="protein sequence ID" value="KAK8967449.1"/>
    <property type="molecule type" value="Genomic_DNA"/>
</dbReference>
<dbReference type="SUPFAM" id="SSF53335">
    <property type="entry name" value="S-adenosyl-L-methionine-dependent methyltransferases"/>
    <property type="match status" value="1"/>
</dbReference>
<dbReference type="Gene3D" id="3.40.50.150">
    <property type="entry name" value="Vaccinia Virus protein VP39"/>
    <property type="match status" value="1"/>
</dbReference>
<keyword evidence="1" id="KW-0963">Cytoplasm</keyword>
<sequence length="376" mass="41211">MRLLVYNSLQKTVTVKPTLPISIPRGRTAGDQSNSRPNQGAMLALSTNGFLSPFRSLSRRHICTHGCLRLPLLLPLFSFSFSRRSNTSVALEYAAAASSGRDFIETPVSHAVDGTIYGSLSSLQKEQISIFVSALLEWNERMNLTAAMQESEVMTRHVEDSLALLPPLRRSYLSMCSSSSSSSSSPSCDGIKLVDVGSGSGLPGLVIAIACPTWNVTLLESMQKRCSFLEYIVGLTNLSNVEVLRERAENVGQCADFRELFDVAVARAVAEMRILAEYCLPLVRIGGLFIAAKGHNPQVLSLYLRPPSIPNERSTIRDTLSSSSGKDVFVHHSNSPYRPIVDSVQQPTSQSSLPDSLPDRHIKEARHRRCAFPFSV</sequence>
<dbReference type="PANTHER" id="PTHR31760:SF0">
    <property type="entry name" value="S-ADENOSYL-L-METHIONINE-DEPENDENT METHYLTRANSFERASES SUPERFAMILY PROTEIN"/>
    <property type="match status" value="1"/>
</dbReference>